<accession>A0A368PVQ9</accession>
<feature type="chain" id="PRO_5016719435" description="Secreted protein" evidence="1">
    <location>
        <begin position="23"/>
        <end position="80"/>
    </location>
</feature>
<proteinExistence type="predicted"/>
<organism evidence="2">
    <name type="scientific">Setaria italica</name>
    <name type="common">Foxtail millet</name>
    <name type="synonym">Panicum italicum</name>
    <dbReference type="NCBI Taxonomy" id="4555"/>
    <lineage>
        <taxon>Eukaryota</taxon>
        <taxon>Viridiplantae</taxon>
        <taxon>Streptophyta</taxon>
        <taxon>Embryophyta</taxon>
        <taxon>Tracheophyta</taxon>
        <taxon>Spermatophyta</taxon>
        <taxon>Magnoliopsida</taxon>
        <taxon>Liliopsida</taxon>
        <taxon>Poales</taxon>
        <taxon>Poaceae</taxon>
        <taxon>PACMAD clade</taxon>
        <taxon>Panicoideae</taxon>
        <taxon>Panicodae</taxon>
        <taxon>Paniceae</taxon>
        <taxon>Cenchrinae</taxon>
        <taxon>Setaria</taxon>
    </lineage>
</organism>
<evidence type="ECO:0000313" key="2">
    <source>
        <dbReference type="EMBL" id="RCV09693.1"/>
    </source>
</evidence>
<dbReference type="AlphaFoldDB" id="A0A368PVQ9"/>
<gene>
    <name evidence="2" type="ORF">SETIT_2G049900v2</name>
</gene>
<reference evidence="2" key="2">
    <citation type="submission" date="2015-07" db="EMBL/GenBank/DDBJ databases">
        <authorList>
            <person name="Noorani M."/>
        </authorList>
    </citation>
    <scope>NUCLEOTIDE SEQUENCE</scope>
    <source>
        <strain evidence="2">Yugu1</strain>
    </source>
</reference>
<protein>
    <recommendedName>
        <fullName evidence="3">Secreted protein</fullName>
    </recommendedName>
</protein>
<evidence type="ECO:0008006" key="3">
    <source>
        <dbReference type="Google" id="ProtNLM"/>
    </source>
</evidence>
<keyword evidence="1" id="KW-0732">Signal</keyword>
<reference evidence="2" key="1">
    <citation type="journal article" date="2012" name="Nat. Biotechnol.">
        <title>Reference genome sequence of the model plant Setaria.</title>
        <authorList>
            <person name="Bennetzen J.L."/>
            <person name="Schmutz J."/>
            <person name="Wang H."/>
            <person name="Percifield R."/>
            <person name="Hawkins J."/>
            <person name="Pontaroli A.C."/>
            <person name="Estep M."/>
            <person name="Feng L."/>
            <person name="Vaughn J.N."/>
            <person name="Grimwood J."/>
            <person name="Jenkins J."/>
            <person name="Barry K."/>
            <person name="Lindquist E."/>
            <person name="Hellsten U."/>
            <person name="Deshpande S."/>
            <person name="Wang X."/>
            <person name="Wu X."/>
            <person name="Mitros T."/>
            <person name="Triplett J."/>
            <person name="Yang X."/>
            <person name="Ye C.Y."/>
            <person name="Mauro-Herrera M."/>
            <person name="Wang L."/>
            <person name="Li P."/>
            <person name="Sharma M."/>
            <person name="Sharma R."/>
            <person name="Ronald P.C."/>
            <person name="Panaud O."/>
            <person name="Kellogg E.A."/>
            <person name="Brutnell T.P."/>
            <person name="Doust A.N."/>
            <person name="Tuskan G.A."/>
            <person name="Rokhsar D."/>
            <person name="Devos K.M."/>
        </authorList>
    </citation>
    <scope>NUCLEOTIDE SEQUENCE [LARGE SCALE GENOMIC DNA]</scope>
    <source>
        <strain evidence="2">Yugu1</strain>
    </source>
</reference>
<feature type="signal peptide" evidence="1">
    <location>
        <begin position="1"/>
        <end position="22"/>
    </location>
</feature>
<sequence length="80" mass="9149">MFMATVASLVCLLKATTTPMQAAPQITSHQWKVCEIFQESFVSLFQNYPYWLEPHIVLQNSSFCKMLHNRNLSLLSVSVV</sequence>
<dbReference type="EMBL" id="CM003529">
    <property type="protein sequence ID" value="RCV09693.1"/>
    <property type="molecule type" value="Genomic_DNA"/>
</dbReference>
<evidence type="ECO:0000256" key="1">
    <source>
        <dbReference type="SAM" id="SignalP"/>
    </source>
</evidence>
<name>A0A368PVQ9_SETIT</name>